<keyword evidence="2" id="KW-1185">Reference proteome</keyword>
<name>A0A0R1R8C6_9LACO</name>
<proteinExistence type="predicted"/>
<dbReference type="InterPro" id="IPR012338">
    <property type="entry name" value="Beta-lactam/transpept-like"/>
</dbReference>
<protein>
    <submittedName>
        <fullName evidence="1">Uncharacterized protein</fullName>
    </submittedName>
</protein>
<dbReference type="SUPFAM" id="SSF56601">
    <property type="entry name" value="beta-lactamase/transpeptidase-like"/>
    <property type="match status" value="1"/>
</dbReference>
<dbReference type="Proteomes" id="UP000051790">
    <property type="component" value="Unassembled WGS sequence"/>
</dbReference>
<dbReference type="RefSeq" id="WP_054719159.1">
    <property type="nucleotide sequence ID" value="NZ_AZEU01000018.1"/>
</dbReference>
<accession>A0A0R1R8C6</accession>
<sequence>MKRALWLITILLLVGLLYWRTQLLRAAQPADIAPKATQSATNAKPTETLVKAKLKQQWTKQLAKNSDLPISIAVYSKQYGFTLAMNNHKTKAHTTASIVKVAMLTQLLHQHAQNHDTLSGTERAAAVGAIEHSNNVDATTLYHAIGQGQGLTTLFSNLNLSQSRAYASGWVSTTTASDQLK</sequence>
<gene>
    <name evidence="1" type="ORF">FD01_GL001377</name>
</gene>
<evidence type="ECO:0000313" key="1">
    <source>
        <dbReference type="EMBL" id="KRL53271.1"/>
    </source>
</evidence>
<reference evidence="1 2" key="1">
    <citation type="journal article" date="2015" name="Genome Announc.">
        <title>Expanding the biotechnology potential of lactobacilli through comparative genomics of 213 strains and associated genera.</title>
        <authorList>
            <person name="Sun Z."/>
            <person name="Harris H.M."/>
            <person name="McCann A."/>
            <person name="Guo C."/>
            <person name="Argimon S."/>
            <person name="Zhang W."/>
            <person name="Yang X."/>
            <person name="Jeffery I.B."/>
            <person name="Cooney J.C."/>
            <person name="Kagawa T.F."/>
            <person name="Liu W."/>
            <person name="Song Y."/>
            <person name="Salvetti E."/>
            <person name="Wrobel A."/>
            <person name="Rasinkangas P."/>
            <person name="Parkhill J."/>
            <person name="Rea M.C."/>
            <person name="O'Sullivan O."/>
            <person name="Ritari J."/>
            <person name="Douillard F.P."/>
            <person name="Paul Ross R."/>
            <person name="Yang R."/>
            <person name="Briner A.E."/>
            <person name="Felis G.E."/>
            <person name="de Vos W.M."/>
            <person name="Barrangou R."/>
            <person name="Klaenhammer T.R."/>
            <person name="Caufield P.W."/>
            <person name="Cui Y."/>
            <person name="Zhang H."/>
            <person name="O'Toole P.W."/>
        </authorList>
    </citation>
    <scope>NUCLEOTIDE SEQUENCE [LARGE SCALE GENOMIC DNA]</scope>
    <source>
        <strain evidence="1 2">DSM 13343</strain>
    </source>
</reference>
<dbReference type="Gene3D" id="3.40.710.10">
    <property type="entry name" value="DD-peptidase/beta-lactamase superfamily"/>
    <property type="match status" value="1"/>
</dbReference>
<dbReference type="AlphaFoldDB" id="A0A0R1R8C6"/>
<dbReference type="EMBL" id="AZEU01000018">
    <property type="protein sequence ID" value="KRL53271.1"/>
    <property type="molecule type" value="Genomic_DNA"/>
</dbReference>
<dbReference type="PATRIC" id="fig|1423769.4.peg.1478"/>
<evidence type="ECO:0000313" key="2">
    <source>
        <dbReference type="Proteomes" id="UP000051790"/>
    </source>
</evidence>
<comment type="caution">
    <text evidence="1">The sequence shown here is derived from an EMBL/GenBank/DDBJ whole genome shotgun (WGS) entry which is preliminary data.</text>
</comment>
<organism evidence="1 2">
    <name type="scientific">Lacticaseibacillus manihotivorans DSM 13343 = JCM 12514</name>
    <dbReference type="NCBI Taxonomy" id="1423769"/>
    <lineage>
        <taxon>Bacteria</taxon>
        <taxon>Bacillati</taxon>
        <taxon>Bacillota</taxon>
        <taxon>Bacilli</taxon>
        <taxon>Lactobacillales</taxon>
        <taxon>Lactobacillaceae</taxon>
        <taxon>Lacticaseibacillus</taxon>
    </lineage>
</organism>